<evidence type="ECO:0000256" key="1">
    <source>
        <dbReference type="ARBA" id="ARBA00004141"/>
    </source>
</evidence>
<feature type="transmembrane region" description="Helical" evidence="7">
    <location>
        <begin position="25"/>
        <end position="46"/>
    </location>
</feature>
<evidence type="ECO:0000256" key="7">
    <source>
        <dbReference type="SAM" id="Phobius"/>
    </source>
</evidence>
<dbReference type="Pfam" id="PF03062">
    <property type="entry name" value="MBOAT"/>
    <property type="match status" value="1"/>
</dbReference>
<dbReference type="PANTHER" id="PTHR13906">
    <property type="entry name" value="PORCUPINE"/>
    <property type="match status" value="1"/>
</dbReference>
<dbReference type="GO" id="GO:0016020">
    <property type="term" value="C:membrane"/>
    <property type="evidence" value="ECO:0007669"/>
    <property type="project" value="UniProtKB-SubCell"/>
</dbReference>
<evidence type="ECO:0000256" key="4">
    <source>
        <dbReference type="ARBA" id="ARBA00022989"/>
    </source>
</evidence>
<sequence>MKPLNYHGSEIFLSLSENIGLSVDLVNFVICQLIALCIAPLMYTFLPPKNQQYVFLRQIFGLIIGLTMTYICFGYQMLHLIVLPTICYVTLKTLSPNTIHKAVLLVCCLYLSLLHIYRQVYEYGSYTLDITGPVMVMVQKLSALACGLHDGLMADKKQLTDIQKRYKIRKAPTLIQYISYLLTFQTILAGPNAFFEDYIAYLDGTNFPKKLPKEAKSSPSPLKPVLKKVLITFICAFVIYFIVPMYPSSTLLDEKFLYESPIYSKIWFIIVITSLTRFKYYFAWTLADAVCNASGFGFSGYNEKGEQEWNLLDNIDILGVEFGVNFRATIDAWNKGTNLWLRYVMYERASPKYNTVMTYTLSAFWHGFYPGYYVTFLTGSLFTNSARIVRRCLWHRFQQPKPVKLAYDFVTCFLTRLCLSYMTFSFILLELMPSLRVFWHLKFYLHILALLGMYVLPLVISPLKTVKKKSQ</sequence>
<feature type="transmembrane region" description="Helical" evidence="7">
    <location>
        <begin position="174"/>
        <end position="195"/>
    </location>
</feature>
<feature type="transmembrane region" description="Helical" evidence="7">
    <location>
        <begin position="58"/>
        <end position="78"/>
    </location>
</feature>
<feature type="transmembrane region" description="Helical" evidence="7">
    <location>
        <begin position="98"/>
        <end position="117"/>
    </location>
</feature>
<comment type="subcellular location">
    <subcellularLocation>
        <location evidence="1">Membrane</location>
        <topology evidence="1">Multi-pass membrane protein</topology>
    </subcellularLocation>
</comment>
<keyword evidence="6 8" id="KW-0012">Acyltransferase</keyword>
<organism evidence="8">
    <name type="scientific">Melanaphis sacchari</name>
    <dbReference type="NCBI Taxonomy" id="742174"/>
    <lineage>
        <taxon>Eukaryota</taxon>
        <taxon>Metazoa</taxon>
        <taxon>Ecdysozoa</taxon>
        <taxon>Arthropoda</taxon>
        <taxon>Hexapoda</taxon>
        <taxon>Insecta</taxon>
        <taxon>Pterygota</taxon>
        <taxon>Neoptera</taxon>
        <taxon>Paraneoptera</taxon>
        <taxon>Hemiptera</taxon>
        <taxon>Sternorrhyncha</taxon>
        <taxon>Aphidomorpha</taxon>
        <taxon>Aphidoidea</taxon>
        <taxon>Aphididae</taxon>
        <taxon>Aphidini</taxon>
        <taxon>Melanaphis</taxon>
    </lineage>
</organism>
<feature type="transmembrane region" description="Helical" evidence="7">
    <location>
        <begin position="229"/>
        <end position="246"/>
    </location>
</feature>
<evidence type="ECO:0000313" key="8">
    <source>
        <dbReference type="EMBL" id="MBW17143.1"/>
    </source>
</evidence>
<evidence type="ECO:0000256" key="3">
    <source>
        <dbReference type="ARBA" id="ARBA00022692"/>
    </source>
</evidence>
<evidence type="ECO:0000256" key="5">
    <source>
        <dbReference type="ARBA" id="ARBA00023136"/>
    </source>
</evidence>
<feature type="transmembrane region" description="Helical" evidence="7">
    <location>
        <begin position="405"/>
        <end position="429"/>
    </location>
</feature>
<evidence type="ECO:0000256" key="2">
    <source>
        <dbReference type="ARBA" id="ARBA00022679"/>
    </source>
</evidence>
<keyword evidence="3 7" id="KW-0812">Transmembrane</keyword>
<proteinExistence type="predicted"/>
<dbReference type="AlphaFoldDB" id="A0A2H8TSF4"/>
<feature type="transmembrane region" description="Helical" evidence="7">
    <location>
        <begin position="363"/>
        <end position="384"/>
    </location>
</feature>
<gene>
    <name evidence="8" type="primary">Mboat1_0</name>
</gene>
<keyword evidence="2 8" id="KW-0808">Transferase</keyword>
<keyword evidence="4 7" id="KW-1133">Transmembrane helix</keyword>
<dbReference type="OrthoDB" id="286734at2759"/>
<dbReference type="InterPro" id="IPR049941">
    <property type="entry name" value="LPLAT_7/PORCN-like"/>
</dbReference>
<evidence type="ECO:0000256" key="6">
    <source>
        <dbReference type="ARBA" id="ARBA00023315"/>
    </source>
</evidence>
<dbReference type="GO" id="GO:0016746">
    <property type="term" value="F:acyltransferase activity"/>
    <property type="evidence" value="ECO:0007669"/>
    <property type="project" value="UniProtKB-KW"/>
</dbReference>
<protein>
    <submittedName>
        <fullName evidence="8">Lysophospholipid acyltransferase 1</fullName>
    </submittedName>
</protein>
<keyword evidence="5 7" id="KW-0472">Membrane</keyword>
<dbReference type="InterPro" id="IPR004299">
    <property type="entry name" value="MBOAT_fam"/>
</dbReference>
<dbReference type="GO" id="GO:0030258">
    <property type="term" value="P:lipid modification"/>
    <property type="evidence" value="ECO:0007669"/>
    <property type="project" value="TreeGrafter"/>
</dbReference>
<feature type="transmembrane region" description="Helical" evidence="7">
    <location>
        <begin position="266"/>
        <end position="284"/>
    </location>
</feature>
<reference evidence="8" key="1">
    <citation type="submission" date="2017-10" db="EMBL/GenBank/DDBJ databases">
        <title>Transcriptome Assembly of Sugarcane Aphid Adults.</title>
        <authorList>
            <person name="Scully E.D."/>
            <person name="Palmer N.A."/>
            <person name="Geib S.M."/>
            <person name="Sarath G."/>
            <person name="Sattler S.E."/>
        </authorList>
    </citation>
    <scope>NUCLEOTIDE SEQUENCE</scope>
    <source>
        <tissue evidence="8">Whole body</tissue>
    </source>
</reference>
<name>A0A2H8TSF4_9HEMI</name>
<dbReference type="PANTHER" id="PTHR13906:SF4">
    <property type="entry name" value="LYSOPHOSPHOLIPID ACYLTRANSFERASE 6"/>
    <property type="match status" value="1"/>
</dbReference>
<feature type="transmembrane region" description="Helical" evidence="7">
    <location>
        <begin position="441"/>
        <end position="460"/>
    </location>
</feature>
<accession>A0A2H8TSF4</accession>
<dbReference type="EMBL" id="GFXV01005338">
    <property type="protein sequence ID" value="MBW17143.1"/>
    <property type="molecule type" value="Transcribed_RNA"/>
</dbReference>